<dbReference type="InterPro" id="IPR036390">
    <property type="entry name" value="WH_DNA-bd_sf"/>
</dbReference>
<dbReference type="Gene3D" id="1.10.10.10">
    <property type="entry name" value="Winged helix-like DNA-binding domain superfamily/Winged helix DNA-binding domain"/>
    <property type="match status" value="1"/>
</dbReference>
<keyword evidence="6" id="KW-1185">Reference proteome</keyword>
<name>A0ABV2FIY8_9STRE</name>
<keyword evidence="2" id="KW-0805">Transcription regulation</keyword>
<dbReference type="SUPFAM" id="SSF46785">
    <property type="entry name" value="Winged helix' DNA-binding domain"/>
    <property type="match status" value="1"/>
</dbReference>
<dbReference type="InterPro" id="IPR036388">
    <property type="entry name" value="WH-like_DNA-bd_sf"/>
</dbReference>
<reference evidence="5 6" key="1">
    <citation type="submission" date="2024-06" db="EMBL/GenBank/DDBJ databases">
        <title>Genomic Encyclopedia of Type Strains, Phase IV (KMG-IV): sequencing the most valuable type-strain genomes for metagenomic binning, comparative biology and taxonomic classification.</title>
        <authorList>
            <person name="Goeker M."/>
        </authorList>
    </citation>
    <scope>NUCLEOTIDE SEQUENCE [LARGE SCALE GENOMIC DNA]</scope>
    <source>
        <strain evidence="5 6">DSM 28303</strain>
    </source>
</reference>
<proteinExistence type="inferred from homology"/>
<evidence type="ECO:0000256" key="1">
    <source>
        <dbReference type="ARBA" id="ARBA00011046"/>
    </source>
</evidence>
<evidence type="ECO:0000256" key="4">
    <source>
        <dbReference type="ARBA" id="ARBA00023163"/>
    </source>
</evidence>
<comment type="caution">
    <text evidence="5">The sequence shown here is derived from an EMBL/GenBank/DDBJ whole genome shotgun (WGS) entry which is preliminary data.</text>
</comment>
<evidence type="ECO:0000256" key="3">
    <source>
        <dbReference type="ARBA" id="ARBA00023125"/>
    </source>
</evidence>
<dbReference type="EMBL" id="JBEPLO010000018">
    <property type="protein sequence ID" value="MET3558516.1"/>
    <property type="molecule type" value="Genomic_DNA"/>
</dbReference>
<accession>A0ABV2FIY8</accession>
<dbReference type="InterPro" id="IPR005650">
    <property type="entry name" value="BlaI_family"/>
</dbReference>
<gene>
    <name evidence="5" type="ORF">ABID29_001642</name>
</gene>
<keyword evidence="3" id="KW-0238">DNA-binding</keyword>
<sequence>MEKEVMSKAEWQVMRVLWANPGATSSAVIAHLSSAFNWQGVTVKTLLRRLRDKGLLTAEKETGKYRYRALVSEQDKLVQEIKTLQSSVCTTKQVDLLKVLLELGEFSRADLEEVSRLALAKREQAPDRVICQCIAGQCTCGQHGGGCHDAREI</sequence>
<protein>
    <submittedName>
        <fullName evidence="5">CopY/TcrY family copper transport repressor</fullName>
    </submittedName>
</protein>
<dbReference type="PIRSF" id="PIRSF019455">
    <property type="entry name" value="CopR_AtkY"/>
    <property type="match status" value="1"/>
</dbReference>
<evidence type="ECO:0000313" key="6">
    <source>
        <dbReference type="Proteomes" id="UP001549122"/>
    </source>
</evidence>
<comment type="similarity">
    <text evidence="1">Belongs to the BlaI transcriptional regulatory family.</text>
</comment>
<dbReference type="RefSeq" id="WP_354365659.1">
    <property type="nucleotide sequence ID" value="NZ_JBEPLO010000018.1"/>
</dbReference>
<dbReference type="Pfam" id="PF03965">
    <property type="entry name" value="Penicillinase_R"/>
    <property type="match status" value="1"/>
</dbReference>
<organism evidence="5 6">
    <name type="scientific">Streptococcus rupicaprae</name>
    <dbReference type="NCBI Taxonomy" id="759619"/>
    <lineage>
        <taxon>Bacteria</taxon>
        <taxon>Bacillati</taxon>
        <taxon>Bacillota</taxon>
        <taxon>Bacilli</taxon>
        <taxon>Lactobacillales</taxon>
        <taxon>Streptococcaceae</taxon>
        <taxon>Streptococcus</taxon>
    </lineage>
</organism>
<keyword evidence="4" id="KW-0804">Transcription</keyword>
<dbReference type="Proteomes" id="UP001549122">
    <property type="component" value="Unassembled WGS sequence"/>
</dbReference>
<evidence type="ECO:0000256" key="2">
    <source>
        <dbReference type="ARBA" id="ARBA00023015"/>
    </source>
</evidence>
<evidence type="ECO:0000313" key="5">
    <source>
        <dbReference type="EMBL" id="MET3558516.1"/>
    </source>
</evidence>